<evidence type="ECO:0000313" key="9">
    <source>
        <dbReference type="Proteomes" id="UP000464178"/>
    </source>
</evidence>
<dbReference type="InterPro" id="IPR000719">
    <property type="entry name" value="Prot_kinase_dom"/>
</dbReference>
<dbReference type="Gene3D" id="3.30.200.20">
    <property type="entry name" value="Phosphorylase Kinase, domain 1"/>
    <property type="match status" value="1"/>
</dbReference>
<evidence type="ECO:0000256" key="6">
    <source>
        <dbReference type="SAM" id="Phobius"/>
    </source>
</evidence>
<dbReference type="GO" id="GO:0004674">
    <property type="term" value="F:protein serine/threonine kinase activity"/>
    <property type="evidence" value="ECO:0007669"/>
    <property type="project" value="TreeGrafter"/>
</dbReference>
<dbReference type="EMBL" id="LR593886">
    <property type="protein sequence ID" value="VTR93105.1"/>
    <property type="molecule type" value="Genomic_DNA"/>
</dbReference>
<dbReference type="SUPFAM" id="SSF56112">
    <property type="entry name" value="Protein kinase-like (PK-like)"/>
    <property type="match status" value="1"/>
</dbReference>
<dbReference type="InterPro" id="IPR008271">
    <property type="entry name" value="Ser/Thr_kinase_AS"/>
</dbReference>
<organism evidence="8 9">
    <name type="scientific">Gemmata massiliana</name>
    <dbReference type="NCBI Taxonomy" id="1210884"/>
    <lineage>
        <taxon>Bacteria</taxon>
        <taxon>Pseudomonadati</taxon>
        <taxon>Planctomycetota</taxon>
        <taxon>Planctomycetia</taxon>
        <taxon>Gemmatales</taxon>
        <taxon>Gemmataceae</taxon>
        <taxon>Gemmata</taxon>
    </lineage>
</organism>
<dbReference type="CDD" id="cd14014">
    <property type="entry name" value="STKc_PknB_like"/>
    <property type="match status" value="1"/>
</dbReference>
<dbReference type="AlphaFoldDB" id="A0A6P2CYB2"/>
<evidence type="ECO:0000259" key="7">
    <source>
        <dbReference type="PROSITE" id="PS50011"/>
    </source>
</evidence>
<dbReference type="Gene3D" id="1.10.510.10">
    <property type="entry name" value="Transferase(Phosphotransferase) domain 1"/>
    <property type="match status" value="1"/>
</dbReference>
<dbReference type="PANTHER" id="PTHR43289">
    <property type="entry name" value="MITOGEN-ACTIVATED PROTEIN KINASE KINASE KINASE 20-RELATED"/>
    <property type="match status" value="1"/>
</dbReference>
<keyword evidence="3 8" id="KW-0418">Kinase</keyword>
<proteinExistence type="predicted"/>
<feature type="compositionally biased region" description="Basic and acidic residues" evidence="5">
    <location>
        <begin position="406"/>
        <end position="416"/>
    </location>
</feature>
<dbReference type="Gene3D" id="2.60.120.560">
    <property type="entry name" value="Exo-inulinase, domain 1"/>
    <property type="match status" value="1"/>
</dbReference>
<protein>
    <recommendedName>
        <fullName evidence="7">Protein kinase domain-containing protein</fullName>
    </recommendedName>
</protein>
<keyword evidence="2" id="KW-0547">Nucleotide-binding</keyword>
<evidence type="ECO:0000256" key="4">
    <source>
        <dbReference type="ARBA" id="ARBA00022840"/>
    </source>
</evidence>
<dbReference type="PROSITE" id="PS00108">
    <property type="entry name" value="PROTEIN_KINASE_ST"/>
    <property type="match status" value="1"/>
</dbReference>
<dbReference type="Pfam" id="PF00069">
    <property type="entry name" value="Pkinase"/>
    <property type="match status" value="1"/>
</dbReference>
<keyword evidence="1" id="KW-0808">Transferase</keyword>
<keyword evidence="6" id="KW-0472">Membrane</keyword>
<keyword evidence="9" id="KW-1185">Reference proteome</keyword>
<evidence type="ECO:0000313" key="8">
    <source>
        <dbReference type="EMBL" id="VTR93105.1"/>
    </source>
</evidence>
<dbReference type="SMART" id="SM00220">
    <property type="entry name" value="S_TKc"/>
    <property type="match status" value="1"/>
</dbReference>
<evidence type="ECO:0000256" key="1">
    <source>
        <dbReference type="ARBA" id="ARBA00022679"/>
    </source>
</evidence>
<feature type="domain" description="Protein kinase" evidence="7">
    <location>
        <begin position="78"/>
        <end position="347"/>
    </location>
</feature>
<name>A0A6P2CYB2_9BACT</name>
<evidence type="ECO:0000256" key="5">
    <source>
        <dbReference type="SAM" id="MobiDB-lite"/>
    </source>
</evidence>
<reference evidence="8 9" key="1">
    <citation type="submission" date="2019-05" db="EMBL/GenBank/DDBJ databases">
        <authorList>
            <consortium name="Science for Life Laboratories"/>
        </authorList>
    </citation>
    <scope>NUCLEOTIDE SEQUENCE [LARGE SCALE GENOMIC DNA]</scope>
    <source>
        <strain evidence="8">Soil9</strain>
    </source>
</reference>
<keyword evidence="6" id="KW-0812">Transmembrane</keyword>
<accession>A0A6P2CYB2</accession>
<dbReference type="PROSITE" id="PS50011">
    <property type="entry name" value="PROTEIN_KINASE_DOM"/>
    <property type="match status" value="1"/>
</dbReference>
<gene>
    <name evidence="8" type="ORF">SOIL9_46090</name>
</gene>
<feature type="transmembrane region" description="Helical" evidence="6">
    <location>
        <begin position="368"/>
        <end position="389"/>
    </location>
</feature>
<evidence type="ECO:0000256" key="3">
    <source>
        <dbReference type="ARBA" id="ARBA00022777"/>
    </source>
</evidence>
<dbReference type="PANTHER" id="PTHR43289:SF6">
    <property type="entry name" value="SERINE_THREONINE-PROTEIN KINASE NEKL-3"/>
    <property type="match status" value="1"/>
</dbReference>
<evidence type="ECO:0000256" key="2">
    <source>
        <dbReference type="ARBA" id="ARBA00022741"/>
    </source>
</evidence>
<dbReference type="InterPro" id="IPR011009">
    <property type="entry name" value="Kinase-like_dom_sf"/>
</dbReference>
<keyword evidence="6" id="KW-1133">Transmembrane helix</keyword>
<sequence length="625" mass="67606">MDSDAHPSDDAIRFYLSGGTQPSGIEPLRHHLGSCAYCRARVAAIKNQATRPPVPDPTDTPPATEDGALAALQQLGGYTNVRELKAGGMGVVYLARNIDFQRDEVLKVIKPTEQMSAEARARFRREIEAMGRLNHPNIVTPYVVREVASVLVLIMEFAGESLESFVRRRRGVPPALACRLIAQAADGLQHAHEREVVHRDIKPSNILVSEVSGRLQVKIADFGLAKARLEAGSKTIKPGPELTETGIGMGTPPYMSPEQAVDSKSVDIRTDIYALGCTLYFTLTQQPPYQRGTITEYLIAHAQESVPPLGAICPNAPPALAAIAAKMIAKDPRQRYQTPAEVAAALRDVGDSDATTEWSPLRPRRRKYVAVVGAVLLGLLGAVAAVALAPVKKGAPEGQGVPPDPAAREGADSDHAREVTNAPAPALKSPGEPVTGGKAEFVPLFNGTDTKGWEQLGSTHGVWKVANKALVGTMPEGVEEVSVLKSTRSDFRNFHLRLRVMGTRDGGEARVLLQAPTNGKTEGKPAVSRYRVMLGSPQNRSGEEVGRLVFRRDDAQPLLADPKVRPRTWFTVNVVVDNARITAEVNGVRTGEFVDPERPAFPSDIRLFLRGRSVQFQAIEVKELP</sequence>
<dbReference type="Proteomes" id="UP000464178">
    <property type="component" value="Chromosome"/>
</dbReference>
<dbReference type="InterPro" id="IPR010496">
    <property type="entry name" value="AL/BT2_dom"/>
</dbReference>
<dbReference type="GO" id="GO:0005524">
    <property type="term" value="F:ATP binding"/>
    <property type="evidence" value="ECO:0007669"/>
    <property type="project" value="UniProtKB-KW"/>
</dbReference>
<dbReference type="KEGG" id="gms:SOIL9_46090"/>
<keyword evidence="4" id="KW-0067">ATP-binding</keyword>
<dbReference type="Pfam" id="PF06439">
    <property type="entry name" value="3keto-disac_hyd"/>
    <property type="match status" value="1"/>
</dbReference>
<dbReference type="GO" id="GO:0016787">
    <property type="term" value="F:hydrolase activity"/>
    <property type="evidence" value="ECO:0007669"/>
    <property type="project" value="InterPro"/>
</dbReference>
<feature type="region of interest" description="Disordered" evidence="5">
    <location>
        <begin position="393"/>
        <end position="416"/>
    </location>
</feature>